<protein>
    <submittedName>
        <fullName evidence="1">Uncharacterized protein</fullName>
    </submittedName>
</protein>
<dbReference type="RefSeq" id="XP_049152881.1">
    <property type="nucleotide sequence ID" value="XM_049295734.1"/>
</dbReference>
<evidence type="ECO:0000313" key="2">
    <source>
        <dbReference type="Proteomes" id="UP000830671"/>
    </source>
</evidence>
<dbReference type="KEGG" id="clup:CLUP02_16816"/>
<proteinExistence type="predicted"/>
<dbReference type="Proteomes" id="UP000830671">
    <property type="component" value="Chromosome 9"/>
</dbReference>
<name>A0A9Q8WQC4_9PEZI</name>
<keyword evidence="2" id="KW-1185">Reference proteome</keyword>
<gene>
    <name evidence="1" type="ORF">CLUP02_16816</name>
</gene>
<organism evidence="1 2">
    <name type="scientific">Colletotrichum lupini</name>
    <dbReference type="NCBI Taxonomy" id="145971"/>
    <lineage>
        <taxon>Eukaryota</taxon>
        <taxon>Fungi</taxon>
        <taxon>Dikarya</taxon>
        <taxon>Ascomycota</taxon>
        <taxon>Pezizomycotina</taxon>
        <taxon>Sordariomycetes</taxon>
        <taxon>Hypocreomycetidae</taxon>
        <taxon>Glomerellales</taxon>
        <taxon>Glomerellaceae</taxon>
        <taxon>Colletotrichum</taxon>
        <taxon>Colletotrichum acutatum species complex</taxon>
    </lineage>
</organism>
<dbReference type="GeneID" id="73350744"/>
<accession>A0A9Q8WQC4</accession>
<dbReference type="AlphaFoldDB" id="A0A9Q8WQC4"/>
<dbReference type="EMBL" id="CP019481">
    <property type="protein sequence ID" value="UQC91282.1"/>
    <property type="molecule type" value="Genomic_DNA"/>
</dbReference>
<reference evidence="1" key="1">
    <citation type="journal article" date="2021" name="Mol. Plant Microbe Interact.">
        <title>Complete Genome Sequence of the Plant-Pathogenic Fungus Colletotrichum lupini.</title>
        <authorList>
            <person name="Baroncelli R."/>
            <person name="Pensec F."/>
            <person name="Da Lio D."/>
            <person name="Boufleur T."/>
            <person name="Vicente I."/>
            <person name="Sarrocco S."/>
            <person name="Picot A."/>
            <person name="Baraldi E."/>
            <person name="Sukno S."/>
            <person name="Thon M."/>
            <person name="Le Floch G."/>
        </authorList>
    </citation>
    <scope>NUCLEOTIDE SEQUENCE</scope>
    <source>
        <strain evidence="1">IMI 504893</strain>
    </source>
</reference>
<evidence type="ECO:0000313" key="1">
    <source>
        <dbReference type="EMBL" id="UQC91282.1"/>
    </source>
</evidence>
<sequence>MVLTTPVFLKGWKHGQLTSVGSSAGASLDIWPKELVIVLDEHPTGIFMDGSKPRRVRIAGFATWLAVAVLVDRRVPCSAPADHFEAIEIREPSKHIHGGLRKSNIRAGPNRTSQGEVAPATLTETTPLSHFLLHLGSATIRPPHFSSPKPLRRFSLLLILEEDTRQPHFRPYFSPFHHQ</sequence>